<evidence type="ECO:0000313" key="1">
    <source>
        <dbReference type="EMBL" id="KAI3955549.1"/>
    </source>
</evidence>
<reference evidence="1" key="1">
    <citation type="submission" date="2022-04" db="EMBL/GenBank/DDBJ databases">
        <title>A functionally conserved STORR gene fusion in Papaver species that diverged 16.8 million years ago.</title>
        <authorList>
            <person name="Catania T."/>
        </authorList>
    </citation>
    <scope>NUCLEOTIDE SEQUENCE</scope>
    <source>
        <strain evidence="1">S-188037</strain>
    </source>
</reference>
<accession>A0AAD4TDC3</accession>
<organism evidence="1 2">
    <name type="scientific">Papaver atlanticum</name>
    <dbReference type="NCBI Taxonomy" id="357466"/>
    <lineage>
        <taxon>Eukaryota</taxon>
        <taxon>Viridiplantae</taxon>
        <taxon>Streptophyta</taxon>
        <taxon>Embryophyta</taxon>
        <taxon>Tracheophyta</taxon>
        <taxon>Spermatophyta</taxon>
        <taxon>Magnoliopsida</taxon>
        <taxon>Ranunculales</taxon>
        <taxon>Papaveraceae</taxon>
        <taxon>Papaveroideae</taxon>
        <taxon>Papaver</taxon>
    </lineage>
</organism>
<dbReference type="Proteomes" id="UP001202328">
    <property type="component" value="Unassembled WGS sequence"/>
</dbReference>
<dbReference type="EMBL" id="JAJJMB010001750">
    <property type="protein sequence ID" value="KAI3955549.1"/>
    <property type="molecule type" value="Genomic_DNA"/>
</dbReference>
<sequence length="109" mass="12435">MDSFSLGSLNQGGGVDIFKIYQRYCDVRARSNHAGSREALAQVKLVELRGKTRRNWSSEFCILYPSCGHSMAEVPIMVLVIQEVIRYELPSTLEIFLIGLVEQDVLERW</sequence>
<evidence type="ECO:0000313" key="2">
    <source>
        <dbReference type="Proteomes" id="UP001202328"/>
    </source>
</evidence>
<name>A0AAD4TDC3_9MAGN</name>
<gene>
    <name evidence="1" type="ORF">MKW98_028494</name>
</gene>
<keyword evidence="2" id="KW-1185">Reference proteome</keyword>
<comment type="caution">
    <text evidence="1">The sequence shown here is derived from an EMBL/GenBank/DDBJ whole genome shotgun (WGS) entry which is preliminary data.</text>
</comment>
<dbReference type="AlphaFoldDB" id="A0AAD4TDC3"/>
<protein>
    <submittedName>
        <fullName evidence="1">Uncharacterized protein</fullName>
    </submittedName>
</protein>
<proteinExistence type="predicted"/>